<dbReference type="SUPFAM" id="SSF52540">
    <property type="entry name" value="P-loop containing nucleoside triphosphate hydrolases"/>
    <property type="match status" value="1"/>
</dbReference>
<evidence type="ECO:0000259" key="3">
    <source>
        <dbReference type="PROSITE" id="PS51194"/>
    </source>
</evidence>
<dbReference type="GO" id="GO:0003723">
    <property type="term" value="F:RNA binding"/>
    <property type="evidence" value="ECO:0007669"/>
    <property type="project" value="TreeGrafter"/>
</dbReference>
<dbReference type="InterPro" id="IPR001650">
    <property type="entry name" value="Helicase_C-like"/>
</dbReference>
<dbReference type="InterPro" id="IPR027417">
    <property type="entry name" value="P-loop_NTPase"/>
</dbReference>
<dbReference type="PROSITE" id="PS51192">
    <property type="entry name" value="HELICASE_ATP_BIND_1"/>
    <property type="match status" value="1"/>
</dbReference>
<evidence type="ECO:0000259" key="2">
    <source>
        <dbReference type="PROSITE" id="PS51192"/>
    </source>
</evidence>
<protein>
    <recommendedName>
        <fullName evidence="6">P-loop containing nucleoside triphosphate hydrolase protein</fullName>
    </recommendedName>
</protein>
<dbReference type="PANTHER" id="PTHR18934">
    <property type="entry name" value="ATP-DEPENDENT RNA HELICASE"/>
    <property type="match status" value="1"/>
</dbReference>
<reference evidence="4" key="1">
    <citation type="submission" date="2022-07" db="EMBL/GenBank/DDBJ databases">
        <title>Phylogenomic reconstructions and comparative analyses of Kickxellomycotina fungi.</title>
        <authorList>
            <person name="Reynolds N.K."/>
            <person name="Stajich J.E."/>
            <person name="Barry K."/>
            <person name="Grigoriev I.V."/>
            <person name="Crous P."/>
            <person name="Smith M.E."/>
        </authorList>
    </citation>
    <scope>NUCLEOTIDE SEQUENCE</scope>
    <source>
        <strain evidence="4">NBRC 32514</strain>
    </source>
</reference>
<proteinExistence type="predicted"/>
<dbReference type="CDD" id="cd18791">
    <property type="entry name" value="SF2_C_RHA"/>
    <property type="match status" value="1"/>
</dbReference>
<dbReference type="SMART" id="SM00490">
    <property type="entry name" value="HELICc"/>
    <property type="match status" value="1"/>
</dbReference>
<dbReference type="InterPro" id="IPR014001">
    <property type="entry name" value="Helicase_ATP-bd"/>
</dbReference>
<accession>A0A9W7XQM8</accession>
<dbReference type="PANTHER" id="PTHR18934:SF136">
    <property type="entry name" value="ATP-DEPENDENT RNA HELICASE DHX35-RELATED"/>
    <property type="match status" value="1"/>
</dbReference>
<feature type="compositionally biased region" description="Polar residues" evidence="1">
    <location>
        <begin position="11"/>
        <end position="22"/>
    </location>
</feature>
<gene>
    <name evidence="4" type="ORF">LPJ53_006275</name>
</gene>
<dbReference type="Gene3D" id="1.20.120.1080">
    <property type="match status" value="1"/>
</dbReference>
<dbReference type="GO" id="GO:0004386">
    <property type="term" value="F:helicase activity"/>
    <property type="evidence" value="ECO:0007669"/>
    <property type="project" value="TreeGrafter"/>
</dbReference>
<dbReference type="OrthoDB" id="10253254at2759"/>
<feature type="domain" description="Helicase C-terminal" evidence="3">
    <location>
        <begin position="235"/>
        <end position="410"/>
    </location>
</feature>
<dbReference type="PROSITE" id="PS51194">
    <property type="entry name" value="HELICASE_CTER"/>
    <property type="match status" value="1"/>
</dbReference>
<comment type="caution">
    <text evidence="4">The sequence shown here is derived from an EMBL/GenBank/DDBJ whole genome shotgun (WGS) entry which is preliminary data.</text>
</comment>
<dbReference type="Proteomes" id="UP001149813">
    <property type="component" value="Unassembled WGS sequence"/>
</dbReference>
<dbReference type="Gene3D" id="3.40.50.300">
    <property type="entry name" value="P-loop containing nucleotide triphosphate hydrolases"/>
    <property type="match status" value="2"/>
</dbReference>
<sequence>MSLKRARTDAGSVSQTDSAAESHALNQHLPTAHKHQRQFLYSVETSIVTVVVGEPGSGRSTLLPQYLMQAGWASDGKVIACTQPRHSLVAQLAHQVSQETNTELGTTIGYSVQFSSMCDPETTRIKYITDDMLVRECLVDPLLSRYSVVIVDQFHERSIATDTLLALLKKILRKRKDSLRLVISTVVLDSTRLENYFTDKDGTGIKIEVMSISESIFPVDIHYLEEPCGDYVKSAVETALAIHQNEAPGDILVFLPGMDDINTAIQMLSDTKIPLVPQSTMVLALYLGLSTKERLHVLATPPAGTRKIVFATEIAETSVTVPGISYVIDSGFSEMRVFDPAAQIERLAILPISKTSARLRADRAGHTSAGKVYRLYTQTAFKTSLFPDYDTPKVRRLSLTPMVLMLMLLGVENVVRFDYFEPPPPELLSKALEHLAGLCVIAKDTGKLTPDMGLHMAELPLAPELGVCLLNSVQKYGCGREAMAAIAMVSMGIHPFVFSYDQRTEAAENIKEFMVKEGDILTLVNVLIGYQHTPKRARQHWCQMHFLDSRLLNQADRISRQLEAWLIKLGFSR</sequence>
<evidence type="ECO:0000256" key="1">
    <source>
        <dbReference type="SAM" id="MobiDB-lite"/>
    </source>
</evidence>
<dbReference type="AlphaFoldDB" id="A0A9W7XQM8"/>
<dbReference type="Pfam" id="PF00271">
    <property type="entry name" value="Helicase_C"/>
    <property type="match status" value="1"/>
</dbReference>
<evidence type="ECO:0000313" key="4">
    <source>
        <dbReference type="EMBL" id="KAJ1718844.1"/>
    </source>
</evidence>
<feature type="domain" description="Helicase ATP-binding" evidence="2">
    <location>
        <begin position="40"/>
        <end position="205"/>
    </location>
</feature>
<keyword evidence="5" id="KW-1185">Reference proteome</keyword>
<dbReference type="EMBL" id="JANBOJ010000618">
    <property type="protein sequence ID" value="KAJ1718844.1"/>
    <property type="molecule type" value="Genomic_DNA"/>
</dbReference>
<dbReference type="InterPro" id="IPR007502">
    <property type="entry name" value="Helicase-assoc_dom"/>
</dbReference>
<feature type="non-terminal residue" evidence="4">
    <location>
        <position position="573"/>
    </location>
</feature>
<evidence type="ECO:0008006" key="6">
    <source>
        <dbReference type="Google" id="ProtNLM"/>
    </source>
</evidence>
<organism evidence="4 5">
    <name type="scientific">Coemansia erecta</name>
    <dbReference type="NCBI Taxonomy" id="147472"/>
    <lineage>
        <taxon>Eukaryota</taxon>
        <taxon>Fungi</taxon>
        <taxon>Fungi incertae sedis</taxon>
        <taxon>Zoopagomycota</taxon>
        <taxon>Kickxellomycotina</taxon>
        <taxon>Kickxellomycetes</taxon>
        <taxon>Kickxellales</taxon>
        <taxon>Kickxellaceae</taxon>
        <taxon>Coemansia</taxon>
    </lineage>
</organism>
<dbReference type="SMART" id="SM00487">
    <property type="entry name" value="DEXDc"/>
    <property type="match status" value="1"/>
</dbReference>
<evidence type="ECO:0000313" key="5">
    <source>
        <dbReference type="Proteomes" id="UP001149813"/>
    </source>
</evidence>
<dbReference type="SMART" id="SM00847">
    <property type="entry name" value="HA2"/>
    <property type="match status" value="1"/>
</dbReference>
<name>A0A9W7XQM8_9FUNG</name>
<feature type="region of interest" description="Disordered" evidence="1">
    <location>
        <begin position="1"/>
        <end position="22"/>
    </location>
</feature>